<evidence type="ECO:0000256" key="14">
    <source>
        <dbReference type="SAM" id="Coils"/>
    </source>
</evidence>
<evidence type="ECO:0000256" key="9">
    <source>
        <dbReference type="ARBA" id="ARBA00022840"/>
    </source>
</evidence>
<keyword evidence="3" id="KW-1003">Cell membrane</keyword>
<evidence type="ECO:0000256" key="4">
    <source>
        <dbReference type="ARBA" id="ARBA00022519"/>
    </source>
</evidence>
<dbReference type="GO" id="GO:0004713">
    <property type="term" value="F:protein tyrosine kinase activity"/>
    <property type="evidence" value="ECO:0007669"/>
    <property type="project" value="UniProtKB-KW"/>
</dbReference>
<dbReference type="InterPro" id="IPR050445">
    <property type="entry name" value="Bact_polysacc_biosynth/exp"/>
</dbReference>
<evidence type="ECO:0000256" key="10">
    <source>
        <dbReference type="ARBA" id="ARBA00022989"/>
    </source>
</evidence>
<evidence type="ECO:0000259" key="18">
    <source>
        <dbReference type="Pfam" id="PF13807"/>
    </source>
</evidence>
<name>A0A285THK7_9RHOB</name>
<sequence>MTNTVPGPAQKPDDGIDLMELAGHLWAGKLWIVRITTVALALGAFSVLKATPIYQASGLLQLEEKSGALALPEGMQELLGGDGGKSAGAAEMAIMGSRMVMGEVVQGLGLDIEARPRPWPFLGMLPVRLGVPDHLFSARQHGNESISVSELEIPEAWIGAELVLRITGPNTFRLTLPDGNMLEGQARQRLTRVDAAVSILVDDLDGPAGREFLLVRRARAAEVARLQANFSVSEAPKGSSILRVTYNDPSPRRAERILDAISQAYVSQNIARSAAEARSSLKFIDEQLPRAENAVKEAQDALNAYRQSQHSVDVDYETKSLLDRATRIETELNALSLKEEELKDRYTVQHPLYQALLQNRATLEAQLADLRKSTSDLPETQKEIFNLTRNLEVAQQVYVQLLNRQQELRVVQASTVGSVRVIDTAYSNGRKIEPRSSKIMAIHLFAGLVLGAGFVLGRRMLRRGIRGGQDIEELGLPVFATVNFSPEAANHLRQKGRLPIMALTKPEDLVVEALRSLRTSLHFGMLDATTKTVLFTSAAPRAGKTFISVNFAVVAAQAGQRVCLIDADLRQGYLRRYLGKDKNTPGLSEYLAQEMSLQEVMLDGPVEGIRVLTSGRFPPNPSELLMRAEFDELLKTLSAEFDLVIIDSPPALAVTDPVVIGRYAGARIFVARHLETMTGELEAVKRAFETAGSKVTGAILNGYKVEEGTRYGGAYHYYNHRYEYRTDGK</sequence>
<comment type="subcellular location">
    <subcellularLocation>
        <location evidence="1">Cell inner membrane</location>
        <topology evidence="1">Multi-pass membrane protein</topology>
    </subcellularLocation>
</comment>
<evidence type="ECO:0000256" key="13">
    <source>
        <dbReference type="ARBA" id="ARBA00053015"/>
    </source>
</evidence>
<feature type="coiled-coil region" evidence="14">
    <location>
        <begin position="281"/>
        <end position="373"/>
    </location>
</feature>
<keyword evidence="14" id="KW-0175">Coiled coil</keyword>
<dbReference type="OrthoDB" id="230260at2"/>
<evidence type="ECO:0000256" key="8">
    <source>
        <dbReference type="ARBA" id="ARBA00022777"/>
    </source>
</evidence>
<keyword evidence="4" id="KW-0997">Cell inner membrane</keyword>
<dbReference type="InterPro" id="IPR003856">
    <property type="entry name" value="LPS_length_determ_N"/>
</dbReference>
<reference evidence="20" key="1">
    <citation type="submission" date="2017-08" db="EMBL/GenBank/DDBJ databases">
        <authorList>
            <person name="Varghese N."/>
            <person name="Submissions S."/>
        </authorList>
    </citation>
    <scope>NUCLEOTIDE SEQUENCE [LARGE SCALE GENOMIC DNA]</scope>
    <source>
        <strain evidence="20">JA276</strain>
    </source>
</reference>
<evidence type="ECO:0000256" key="7">
    <source>
        <dbReference type="ARBA" id="ARBA00022741"/>
    </source>
</evidence>
<proteinExistence type="inferred from homology"/>
<keyword evidence="12" id="KW-0829">Tyrosine-protein kinase</keyword>
<evidence type="ECO:0000256" key="12">
    <source>
        <dbReference type="ARBA" id="ARBA00023137"/>
    </source>
</evidence>
<dbReference type="FunFam" id="3.40.50.300:FF:000527">
    <property type="entry name" value="Tyrosine-protein kinase etk"/>
    <property type="match status" value="1"/>
</dbReference>
<evidence type="ECO:0000256" key="1">
    <source>
        <dbReference type="ARBA" id="ARBA00004429"/>
    </source>
</evidence>
<dbReference type="Pfam" id="PF13614">
    <property type="entry name" value="AAA_31"/>
    <property type="match status" value="1"/>
</dbReference>
<evidence type="ECO:0000256" key="3">
    <source>
        <dbReference type="ARBA" id="ARBA00022475"/>
    </source>
</evidence>
<dbReference type="Pfam" id="PF23607">
    <property type="entry name" value="WZC_N"/>
    <property type="match status" value="1"/>
</dbReference>
<keyword evidence="10 15" id="KW-1133">Transmembrane helix</keyword>
<feature type="domain" description="Polysaccharide chain length determinant N-terminal" evidence="16">
    <location>
        <begin position="15"/>
        <end position="107"/>
    </location>
</feature>
<protein>
    <submittedName>
        <fullName evidence="19">Tyrosine-protein kinase Etk/Wzc</fullName>
    </submittedName>
</protein>
<keyword evidence="7" id="KW-0547">Nucleotide-binding</keyword>
<feature type="transmembrane region" description="Helical" evidence="15">
    <location>
        <begin position="439"/>
        <end position="457"/>
    </location>
</feature>
<dbReference type="InterPro" id="IPR005702">
    <property type="entry name" value="Wzc-like_C"/>
</dbReference>
<keyword evidence="8 19" id="KW-0418">Kinase</keyword>
<dbReference type="EMBL" id="OBMT01000022">
    <property type="protein sequence ID" value="SOC21228.1"/>
    <property type="molecule type" value="Genomic_DNA"/>
</dbReference>
<gene>
    <name evidence="19" type="ORF">SAMN05877831_1224</name>
</gene>
<keyword evidence="9" id="KW-0067">ATP-binding</keyword>
<dbReference type="GO" id="GO:0005524">
    <property type="term" value="F:ATP binding"/>
    <property type="evidence" value="ECO:0007669"/>
    <property type="project" value="UniProtKB-KW"/>
</dbReference>
<evidence type="ECO:0000256" key="2">
    <source>
        <dbReference type="ARBA" id="ARBA00008883"/>
    </source>
</evidence>
<comment type="catalytic activity">
    <reaction evidence="13">
        <text>L-tyrosyl-[protein] + ATP = O-phospho-L-tyrosyl-[protein] + ADP + H(+)</text>
        <dbReference type="Rhea" id="RHEA:10596"/>
        <dbReference type="Rhea" id="RHEA-COMP:10136"/>
        <dbReference type="Rhea" id="RHEA-COMP:20101"/>
        <dbReference type="ChEBI" id="CHEBI:15378"/>
        <dbReference type="ChEBI" id="CHEBI:30616"/>
        <dbReference type="ChEBI" id="CHEBI:46858"/>
        <dbReference type="ChEBI" id="CHEBI:61978"/>
        <dbReference type="ChEBI" id="CHEBI:456216"/>
    </reaction>
</comment>
<dbReference type="Proteomes" id="UP000219111">
    <property type="component" value="Unassembled WGS sequence"/>
</dbReference>
<dbReference type="Pfam" id="PF13807">
    <property type="entry name" value="GNVR"/>
    <property type="match status" value="1"/>
</dbReference>
<dbReference type="InterPro" id="IPR027417">
    <property type="entry name" value="P-loop_NTPase"/>
</dbReference>
<dbReference type="SUPFAM" id="SSF52540">
    <property type="entry name" value="P-loop containing nucleoside triphosphate hydrolases"/>
    <property type="match status" value="1"/>
</dbReference>
<evidence type="ECO:0000259" key="17">
    <source>
        <dbReference type="Pfam" id="PF13614"/>
    </source>
</evidence>
<dbReference type="InterPro" id="IPR032807">
    <property type="entry name" value="GNVR"/>
</dbReference>
<evidence type="ECO:0000313" key="20">
    <source>
        <dbReference type="Proteomes" id="UP000219111"/>
    </source>
</evidence>
<keyword evidence="11 15" id="KW-0472">Membrane</keyword>
<dbReference type="Pfam" id="PF02706">
    <property type="entry name" value="Wzz"/>
    <property type="match status" value="1"/>
</dbReference>
<evidence type="ECO:0000256" key="5">
    <source>
        <dbReference type="ARBA" id="ARBA00022679"/>
    </source>
</evidence>
<feature type="domain" description="AAA" evidence="17">
    <location>
        <begin position="542"/>
        <end position="654"/>
    </location>
</feature>
<evidence type="ECO:0000256" key="6">
    <source>
        <dbReference type="ARBA" id="ARBA00022692"/>
    </source>
</evidence>
<keyword evidence="5" id="KW-0808">Transferase</keyword>
<dbReference type="CDD" id="cd05387">
    <property type="entry name" value="BY-kinase"/>
    <property type="match status" value="1"/>
</dbReference>
<keyword evidence="20" id="KW-1185">Reference proteome</keyword>
<evidence type="ECO:0000313" key="19">
    <source>
        <dbReference type="EMBL" id="SOC21228.1"/>
    </source>
</evidence>
<accession>A0A285THK7</accession>
<dbReference type="PANTHER" id="PTHR32309">
    <property type="entry name" value="TYROSINE-PROTEIN KINASE"/>
    <property type="match status" value="1"/>
</dbReference>
<evidence type="ECO:0000259" key="16">
    <source>
        <dbReference type="Pfam" id="PF02706"/>
    </source>
</evidence>
<keyword evidence="6 15" id="KW-0812">Transmembrane</keyword>
<dbReference type="NCBIfam" id="TIGR01007">
    <property type="entry name" value="eps_fam"/>
    <property type="match status" value="1"/>
</dbReference>
<dbReference type="AlphaFoldDB" id="A0A285THK7"/>
<dbReference type="GO" id="GO:0042802">
    <property type="term" value="F:identical protein binding"/>
    <property type="evidence" value="ECO:0007669"/>
    <property type="project" value="UniProtKB-ARBA"/>
</dbReference>
<dbReference type="Gene3D" id="3.40.50.300">
    <property type="entry name" value="P-loop containing nucleotide triphosphate hydrolases"/>
    <property type="match status" value="1"/>
</dbReference>
<comment type="similarity">
    <text evidence="2">Belongs to the etk/wzc family.</text>
</comment>
<feature type="domain" description="Tyrosine-protein kinase G-rich" evidence="18">
    <location>
        <begin position="379"/>
        <end position="460"/>
    </location>
</feature>
<evidence type="ECO:0000256" key="15">
    <source>
        <dbReference type="SAM" id="Phobius"/>
    </source>
</evidence>
<dbReference type="RefSeq" id="WP_097071433.1">
    <property type="nucleotide sequence ID" value="NZ_OBMT01000022.1"/>
</dbReference>
<dbReference type="PANTHER" id="PTHR32309:SF32">
    <property type="entry name" value="TYROSINE-PROTEIN KINASE ETK-RELATED"/>
    <property type="match status" value="1"/>
</dbReference>
<dbReference type="InterPro" id="IPR025669">
    <property type="entry name" value="AAA_dom"/>
</dbReference>
<evidence type="ECO:0000256" key="11">
    <source>
        <dbReference type="ARBA" id="ARBA00023136"/>
    </source>
</evidence>
<dbReference type="GO" id="GO:0005886">
    <property type="term" value="C:plasma membrane"/>
    <property type="evidence" value="ECO:0007669"/>
    <property type="project" value="UniProtKB-SubCell"/>
</dbReference>
<organism evidence="19 20">
    <name type="scientific">Rhodobacter maris</name>
    <dbReference type="NCBI Taxonomy" id="446682"/>
    <lineage>
        <taxon>Bacteria</taxon>
        <taxon>Pseudomonadati</taxon>
        <taxon>Pseudomonadota</taxon>
        <taxon>Alphaproteobacteria</taxon>
        <taxon>Rhodobacterales</taxon>
        <taxon>Rhodobacter group</taxon>
        <taxon>Rhodobacter</taxon>
    </lineage>
</organism>